<gene>
    <name evidence="5" type="ORF">LNKW23_16650</name>
</gene>
<dbReference type="SUPFAM" id="SSF46689">
    <property type="entry name" value="Homeodomain-like"/>
    <property type="match status" value="1"/>
</dbReference>
<comment type="caution">
    <text evidence="5">The sequence shown here is derived from an EMBL/GenBank/DDBJ whole genome shotgun (WGS) entry which is preliminary data.</text>
</comment>
<evidence type="ECO:0000313" key="5">
    <source>
        <dbReference type="EMBL" id="GMG82452.1"/>
    </source>
</evidence>
<evidence type="ECO:0000256" key="3">
    <source>
        <dbReference type="ARBA" id="ARBA00023163"/>
    </source>
</evidence>
<dbReference type="EMBL" id="BSYI01000010">
    <property type="protein sequence ID" value="GMG82452.1"/>
    <property type="molecule type" value="Genomic_DNA"/>
</dbReference>
<keyword evidence="6" id="KW-1185">Reference proteome</keyword>
<dbReference type="SMART" id="SM00342">
    <property type="entry name" value="HTH_ARAC"/>
    <property type="match status" value="1"/>
</dbReference>
<dbReference type="Gene3D" id="1.10.10.60">
    <property type="entry name" value="Homeodomain-like"/>
    <property type="match status" value="1"/>
</dbReference>
<accession>A0ABQ6LHI1</accession>
<dbReference type="Proteomes" id="UP001239909">
    <property type="component" value="Unassembled WGS sequence"/>
</dbReference>
<evidence type="ECO:0000259" key="4">
    <source>
        <dbReference type="PROSITE" id="PS01124"/>
    </source>
</evidence>
<sequence>MTARSGEGTLSLDTGAMASRSSGLLRPSTVLDSSVVEPPRRADLYRSYFSPQLPFGVDVRKPDFNVRSEDWQLPGLVLSKSRIDAYKSMWNTRRPGTGNFGMVMIRLLISGEVWGLFDGRPREMGPGDLYVMDFDCEATKFHRACAYHTLYLPHETLGCRPGQLPRFRHIRGTSPTGRMLTATVRAFAEALPLTPFAEAGELTAGLARMIGALLVDGGRDLDRSSIDAPRRAAIDAFIDDHLDDETLDAATLCRSFHMSRATLYRLFSEDGGIASHLAARRLDRIYGELARTPAGRGAVRRIAERWGYDNPTHFSRSFRRRFGIAPTDALYHAEPSGAGDPAEAGPLCADGPGDRFLTLDLRSTGVAV</sequence>
<dbReference type="RefSeq" id="WP_285671228.1">
    <property type="nucleotide sequence ID" value="NZ_BSYI01000010.1"/>
</dbReference>
<dbReference type="Pfam" id="PF12833">
    <property type="entry name" value="HTH_18"/>
    <property type="match status" value="1"/>
</dbReference>
<keyword evidence="3" id="KW-0804">Transcription</keyword>
<evidence type="ECO:0000256" key="2">
    <source>
        <dbReference type="ARBA" id="ARBA00023125"/>
    </source>
</evidence>
<organism evidence="5 6">
    <name type="scientific">Paralimibaculum aggregatum</name>
    <dbReference type="NCBI Taxonomy" id="3036245"/>
    <lineage>
        <taxon>Bacteria</taxon>
        <taxon>Pseudomonadati</taxon>
        <taxon>Pseudomonadota</taxon>
        <taxon>Alphaproteobacteria</taxon>
        <taxon>Rhodobacterales</taxon>
        <taxon>Paracoccaceae</taxon>
        <taxon>Paralimibaculum</taxon>
    </lineage>
</organism>
<dbReference type="InterPro" id="IPR009057">
    <property type="entry name" value="Homeodomain-like_sf"/>
</dbReference>
<protein>
    <recommendedName>
        <fullName evidence="4">HTH araC/xylS-type domain-containing protein</fullName>
    </recommendedName>
</protein>
<evidence type="ECO:0000313" key="6">
    <source>
        <dbReference type="Proteomes" id="UP001239909"/>
    </source>
</evidence>
<dbReference type="PROSITE" id="PS01124">
    <property type="entry name" value="HTH_ARAC_FAMILY_2"/>
    <property type="match status" value="1"/>
</dbReference>
<proteinExistence type="predicted"/>
<dbReference type="PANTHER" id="PTHR46796:SF6">
    <property type="entry name" value="ARAC SUBFAMILY"/>
    <property type="match status" value="1"/>
</dbReference>
<keyword evidence="2" id="KW-0238">DNA-binding</keyword>
<dbReference type="PANTHER" id="PTHR46796">
    <property type="entry name" value="HTH-TYPE TRANSCRIPTIONAL ACTIVATOR RHAS-RELATED"/>
    <property type="match status" value="1"/>
</dbReference>
<keyword evidence="1" id="KW-0805">Transcription regulation</keyword>
<feature type="domain" description="HTH araC/xylS-type" evidence="4">
    <location>
        <begin position="232"/>
        <end position="332"/>
    </location>
</feature>
<reference evidence="5 6" key="1">
    <citation type="submission" date="2023-04" db="EMBL/GenBank/DDBJ databases">
        <title>Marinoamorphus aggregata gen. nov., sp. Nov., isolate from tissue of brittle star Ophioplocus japonicus.</title>
        <authorList>
            <person name="Kawano K."/>
            <person name="Sawayama S."/>
            <person name="Nakagawa S."/>
        </authorList>
    </citation>
    <scope>NUCLEOTIDE SEQUENCE [LARGE SCALE GENOMIC DNA]</scope>
    <source>
        <strain evidence="5 6">NKW23</strain>
    </source>
</reference>
<evidence type="ECO:0000256" key="1">
    <source>
        <dbReference type="ARBA" id="ARBA00023015"/>
    </source>
</evidence>
<dbReference type="InterPro" id="IPR050204">
    <property type="entry name" value="AraC_XylS_family_regulators"/>
</dbReference>
<name>A0ABQ6LHI1_9RHOB</name>
<dbReference type="InterPro" id="IPR018060">
    <property type="entry name" value="HTH_AraC"/>
</dbReference>